<comment type="caution">
    <text evidence="2">The sequence shown here is derived from an EMBL/GenBank/DDBJ whole genome shotgun (WGS) entry which is preliminary data.</text>
</comment>
<accession>A0A0L0EYC9</accession>
<proteinExistence type="predicted"/>
<keyword evidence="1" id="KW-0472">Membrane</keyword>
<sequence>MLFDYFGLSTGAMVLWGFYMAFLLSAGLAMLGINTNKQVLSASLILSLSYSLSDLFMSIDMVASDFIYWASYDVLTVVALFIARYKWFRHAPQQPAFFYCVLALSINASMFFMMYVDSYLLGTRDPWLLWYIYSWTVISADFVMVGALITNRDFLALYRLFYPQPYTAQKAI</sequence>
<keyword evidence="1" id="KW-1133">Transmembrane helix</keyword>
<dbReference type="OrthoDB" id="6305908at2"/>
<protein>
    <submittedName>
        <fullName evidence="2">Uncharacterized protein</fullName>
    </submittedName>
</protein>
<name>A0A0L0EYC9_9GAMM</name>
<dbReference type="AlphaFoldDB" id="A0A0L0EYC9"/>
<dbReference type="Proteomes" id="UP000036850">
    <property type="component" value="Unassembled WGS sequence"/>
</dbReference>
<evidence type="ECO:0000256" key="1">
    <source>
        <dbReference type="SAM" id="Phobius"/>
    </source>
</evidence>
<feature type="transmembrane region" description="Helical" evidence="1">
    <location>
        <begin position="128"/>
        <end position="149"/>
    </location>
</feature>
<feature type="transmembrane region" description="Helical" evidence="1">
    <location>
        <begin position="66"/>
        <end position="85"/>
    </location>
</feature>
<evidence type="ECO:0000313" key="2">
    <source>
        <dbReference type="EMBL" id="KNC68818.1"/>
    </source>
</evidence>
<dbReference type="EMBL" id="LFZX01000009">
    <property type="protein sequence ID" value="KNC68818.1"/>
    <property type="molecule type" value="Genomic_DNA"/>
</dbReference>
<feature type="transmembrane region" description="Helical" evidence="1">
    <location>
        <begin position="97"/>
        <end position="116"/>
    </location>
</feature>
<organism evidence="2 3">
    <name type="scientific">Pseudoalteromonas rubra</name>
    <dbReference type="NCBI Taxonomy" id="43658"/>
    <lineage>
        <taxon>Bacteria</taxon>
        <taxon>Pseudomonadati</taxon>
        <taxon>Pseudomonadota</taxon>
        <taxon>Gammaproteobacteria</taxon>
        <taxon>Alteromonadales</taxon>
        <taxon>Pseudoalteromonadaceae</taxon>
        <taxon>Pseudoalteromonas</taxon>
    </lineage>
</organism>
<reference evidence="3" key="1">
    <citation type="submission" date="2015-07" db="EMBL/GenBank/DDBJ databases">
        <title>Draft genome sequence of a Pseudoalteromonas rubra strain, OCN096, isolated from Kaneohe Bay, Oahu, Hawaii.</title>
        <authorList>
            <person name="Beurmann S."/>
            <person name="Ushijima B."/>
            <person name="Belcaid M."/>
            <person name="Callahan S.M."/>
            <person name="Aeby G.S."/>
        </authorList>
    </citation>
    <scope>NUCLEOTIDE SEQUENCE [LARGE SCALE GENOMIC DNA]</scope>
    <source>
        <strain evidence="3">OCN096</strain>
    </source>
</reference>
<evidence type="ECO:0000313" key="3">
    <source>
        <dbReference type="Proteomes" id="UP000036850"/>
    </source>
</evidence>
<gene>
    <name evidence="2" type="ORF">AC626_02305</name>
</gene>
<feature type="transmembrane region" description="Helical" evidence="1">
    <location>
        <begin position="39"/>
        <end position="60"/>
    </location>
</feature>
<dbReference type="PATRIC" id="fig|43658.6.peg.2044"/>
<feature type="transmembrane region" description="Helical" evidence="1">
    <location>
        <begin position="12"/>
        <end position="32"/>
    </location>
</feature>
<keyword evidence="1" id="KW-0812">Transmembrane</keyword>